<dbReference type="Proteomes" id="UP000267164">
    <property type="component" value="Chromosome"/>
</dbReference>
<dbReference type="OrthoDB" id="4968093at2"/>
<evidence type="ECO:0000313" key="3">
    <source>
        <dbReference type="EMBL" id="AYF73704.1"/>
    </source>
</evidence>
<dbReference type="Gene3D" id="2.40.160.210">
    <property type="entry name" value="Acyl-CoA thioesterase, double hotdog domain"/>
    <property type="match status" value="1"/>
</dbReference>
<dbReference type="AlphaFoldDB" id="A0A386Z9C3"/>
<feature type="domain" description="Acyl-CoA thioesterase-like N-terminal HotDog" evidence="2">
    <location>
        <begin position="23"/>
        <end position="103"/>
    </location>
</feature>
<evidence type="ECO:0000313" key="4">
    <source>
        <dbReference type="Proteomes" id="UP000267164"/>
    </source>
</evidence>
<dbReference type="Pfam" id="PF13622">
    <property type="entry name" value="4HBT_3"/>
    <property type="match status" value="1"/>
</dbReference>
<dbReference type="InterPro" id="IPR042171">
    <property type="entry name" value="Acyl-CoA_hotdog"/>
</dbReference>
<dbReference type="KEGG" id="nyu:D7D52_07360"/>
<name>A0A386Z9C3_9NOCA</name>
<evidence type="ECO:0000256" key="1">
    <source>
        <dbReference type="SAM" id="MobiDB-lite"/>
    </source>
</evidence>
<dbReference type="RefSeq" id="WP_120735630.1">
    <property type="nucleotide sequence ID" value="NZ_CP032568.1"/>
</dbReference>
<protein>
    <submittedName>
        <fullName evidence="3">Thioesterase family protein</fullName>
    </submittedName>
</protein>
<gene>
    <name evidence="3" type="ORF">D7D52_07360</name>
</gene>
<dbReference type="InterPro" id="IPR049449">
    <property type="entry name" value="TesB_ACOT8-like_N"/>
</dbReference>
<accession>A0A386Z9C3</accession>
<sequence length="277" mass="30175">MADVPAYFDAVDGGFFPTPYAASQWSAAQVVGPALTGLLARELERAHATDGFVPVRLTVDLFSAARFEHTTTPTTRVRDGRRIRVADVSVVQGGKVAARASTVLLRPDEQPPGELWHREREPRPPALEAAPASPLPQLPLFDSGEDSPRWSSVPTDHENNRRKRTWQNPIRVITGEELTPFVRVAVVAEATSMMTNWGDKGIGFINTDMTLGLSRQPLGTEIGVEADSHFSEHGMAVGVATLFDRGGSFGSCMVTSVSNAGRQISTAQLDMVMRRRR</sequence>
<keyword evidence="4" id="KW-1185">Reference proteome</keyword>
<reference evidence="3 4" key="1">
    <citation type="submission" date="2018-09" db="EMBL/GenBank/DDBJ databases">
        <title>Nocardia yunnanensis sp. nov., an actinomycete isolated from a soil sample.</title>
        <authorList>
            <person name="Zhang J."/>
        </authorList>
    </citation>
    <scope>NUCLEOTIDE SEQUENCE [LARGE SCALE GENOMIC DNA]</scope>
    <source>
        <strain evidence="3 4">CFHS0054</strain>
    </source>
</reference>
<evidence type="ECO:0000259" key="2">
    <source>
        <dbReference type="Pfam" id="PF13622"/>
    </source>
</evidence>
<organism evidence="3 4">
    <name type="scientific">Nocardia yunnanensis</name>
    <dbReference type="NCBI Taxonomy" id="2382165"/>
    <lineage>
        <taxon>Bacteria</taxon>
        <taxon>Bacillati</taxon>
        <taxon>Actinomycetota</taxon>
        <taxon>Actinomycetes</taxon>
        <taxon>Mycobacteriales</taxon>
        <taxon>Nocardiaceae</taxon>
        <taxon>Nocardia</taxon>
    </lineage>
</organism>
<dbReference type="EMBL" id="CP032568">
    <property type="protein sequence ID" value="AYF73704.1"/>
    <property type="molecule type" value="Genomic_DNA"/>
</dbReference>
<proteinExistence type="predicted"/>
<feature type="region of interest" description="Disordered" evidence="1">
    <location>
        <begin position="125"/>
        <end position="162"/>
    </location>
</feature>